<dbReference type="Pfam" id="PF01914">
    <property type="entry name" value="MarC"/>
    <property type="match status" value="1"/>
</dbReference>
<dbReference type="AlphaFoldDB" id="Q1N225"/>
<comment type="similarity">
    <text evidence="2 7">Belongs to the UPF0056 (MarC) family.</text>
</comment>
<dbReference type="NCBIfam" id="TIGR00427">
    <property type="entry name" value="NAAT family transporter"/>
    <property type="match status" value="1"/>
</dbReference>
<evidence type="ECO:0000256" key="1">
    <source>
        <dbReference type="ARBA" id="ARBA00004651"/>
    </source>
</evidence>
<accession>Q1N225</accession>
<dbReference type="InterPro" id="IPR002771">
    <property type="entry name" value="Multi_antbiot-R_MarC"/>
</dbReference>
<feature type="transmembrane region" description="Helical" evidence="7">
    <location>
        <begin position="147"/>
        <end position="167"/>
    </location>
</feature>
<name>Q1N225_9GAMM</name>
<dbReference type="OrthoDB" id="21094at2"/>
<evidence type="ECO:0000256" key="4">
    <source>
        <dbReference type="ARBA" id="ARBA00022692"/>
    </source>
</evidence>
<sequence>MLETFVIAFTTLFAVVGPIDVSAVYAAITVGTSSAERKSMAYRGVAIALVILLIFAFIGELLLAKLGISLPALKIAGGILLLLMAVDMVYARSSSGNSTTDEEQTEASGKQDISVFPLATPLLAGPGAMGATILLMAKASSDVSHQAMVILAIFSIMAISLVLLLLAKNVQRFFGLTGMHVISRIFGVLLCALAVQFMIDGILQSGIV</sequence>
<keyword evidence="5 7" id="KW-1133">Transmembrane helix</keyword>
<keyword evidence="4 7" id="KW-0812">Transmembrane</keyword>
<reference evidence="8 9" key="1">
    <citation type="submission" date="2006-03" db="EMBL/GenBank/DDBJ databases">
        <authorList>
            <person name="Pinhassi J."/>
            <person name="Pedros-Alio C."/>
            <person name="Ferriera S."/>
            <person name="Johnson J."/>
            <person name="Kravitz S."/>
            <person name="Halpern A."/>
            <person name="Remington K."/>
            <person name="Beeson K."/>
            <person name="Tran B."/>
            <person name="Rogers Y.-H."/>
            <person name="Friedman R."/>
            <person name="Venter J.C."/>
        </authorList>
    </citation>
    <scope>NUCLEOTIDE SEQUENCE [LARGE SCALE GENOMIC DNA]</scope>
    <source>
        <strain evidence="8 9">RED65</strain>
    </source>
</reference>
<protein>
    <recommendedName>
        <fullName evidence="7">UPF0056 membrane protein</fullName>
    </recommendedName>
</protein>
<dbReference type="GO" id="GO:0005886">
    <property type="term" value="C:plasma membrane"/>
    <property type="evidence" value="ECO:0007669"/>
    <property type="project" value="UniProtKB-SubCell"/>
</dbReference>
<dbReference type="HOGENOM" id="CLU_079909_0_0_6"/>
<evidence type="ECO:0000313" key="8">
    <source>
        <dbReference type="EMBL" id="EAT12339.1"/>
    </source>
</evidence>
<proteinExistence type="inferred from homology"/>
<evidence type="ECO:0000313" key="9">
    <source>
        <dbReference type="Proteomes" id="UP000004263"/>
    </source>
</evidence>
<dbReference type="EMBL" id="AAQH01000008">
    <property type="protein sequence ID" value="EAT12339.1"/>
    <property type="molecule type" value="Genomic_DNA"/>
</dbReference>
<evidence type="ECO:0000256" key="6">
    <source>
        <dbReference type="ARBA" id="ARBA00023136"/>
    </source>
</evidence>
<keyword evidence="9" id="KW-1185">Reference proteome</keyword>
<dbReference type="PANTHER" id="PTHR33508:SF1">
    <property type="entry name" value="UPF0056 MEMBRANE PROTEIN YHCE"/>
    <property type="match status" value="1"/>
</dbReference>
<feature type="transmembrane region" description="Helical" evidence="7">
    <location>
        <begin position="173"/>
        <end position="195"/>
    </location>
</feature>
<dbReference type="Proteomes" id="UP000004263">
    <property type="component" value="Unassembled WGS sequence"/>
</dbReference>
<evidence type="ECO:0000256" key="5">
    <source>
        <dbReference type="ARBA" id="ARBA00022989"/>
    </source>
</evidence>
<keyword evidence="3" id="KW-1003">Cell membrane</keyword>
<gene>
    <name evidence="8" type="ORF">RED65_15908</name>
</gene>
<feature type="transmembrane region" description="Helical" evidence="7">
    <location>
        <begin position="75"/>
        <end position="93"/>
    </location>
</feature>
<feature type="transmembrane region" description="Helical" evidence="7">
    <location>
        <begin position="42"/>
        <end position="63"/>
    </location>
</feature>
<dbReference type="PANTHER" id="PTHR33508">
    <property type="entry name" value="UPF0056 MEMBRANE PROTEIN YHCE"/>
    <property type="match status" value="1"/>
</dbReference>
<comment type="caution">
    <text evidence="7">Lacks conserved residue(s) required for the propagation of feature annotation.</text>
</comment>
<keyword evidence="6 7" id="KW-0472">Membrane</keyword>
<comment type="subcellular location">
    <subcellularLocation>
        <location evidence="1 7">Cell membrane</location>
        <topology evidence="1 7">Multi-pass membrane protein</topology>
    </subcellularLocation>
</comment>
<evidence type="ECO:0000256" key="3">
    <source>
        <dbReference type="ARBA" id="ARBA00022475"/>
    </source>
</evidence>
<evidence type="ECO:0000256" key="7">
    <source>
        <dbReference type="RuleBase" id="RU362048"/>
    </source>
</evidence>
<dbReference type="RefSeq" id="WP_007018390.1">
    <property type="nucleotide sequence ID" value="NZ_CH724116.1"/>
</dbReference>
<feature type="transmembrane region" description="Helical" evidence="7">
    <location>
        <begin position="113"/>
        <end position="135"/>
    </location>
</feature>
<evidence type="ECO:0000256" key="2">
    <source>
        <dbReference type="ARBA" id="ARBA00009784"/>
    </source>
</evidence>
<organism evidence="8 9">
    <name type="scientific">Bermanella marisrubri</name>
    <dbReference type="NCBI Taxonomy" id="207949"/>
    <lineage>
        <taxon>Bacteria</taxon>
        <taxon>Pseudomonadati</taxon>
        <taxon>Pseudomonadota</taxon>
        <taxon>Gammaproteobacteria</taxon>
        <taxon>Oceanospirillales</taxon>
        <taxon>Oceanospirillaceae</taxon>
        <taxon>Bermanella</taxon>
    </lineage>
</organism>
<comment type="caution">
    <text evidence="8">The sequence shown here is derived from an EMBL/GenBank/DDBJ whole genome shotgun (WGS) entry which is preliminary data.</text>
</comment>